<dbReference type="InterPro" id="IPR010272">
    <property type="entry name" value="T6SS_TssF"/>
</dbReference>
<name>A0A0J5FXE4_9GAMM</name>
<evidence type="ECO:0000313" key="1">
    <source>
        <dbReference type="EMBL" id="KMJ46622.1"/>
    </source>
</evidence>
<sequence>MLMESFYLPHVHHFLTLEMPYPVKSRRLPMTDNRTLTLTLKLDTLLSLSDKQIADAFLLHCVPAVNLQLERLTQPFKPDTARYPLPLAPHQRLLHVTELTLKGEPNMQN</sequence>
<evidence type="ECO:0000313" key="2">
    <source>
        <dbReference type="Proteomes" id="UP000036277"/>
    </source>
</evidence>
<dbReference type="OrthoDB" id="6458000at2"/>
<reference evidence="1 2" key="1">
    <citation type="submission" date="2015-06" db="EMBL/GenBank/DDBJ databases">
        <title>Draft Whole-Genome Sequence of the Entomopathogenic Bacterium Xenorhabdus khoisanae.</title>
        <authorList>
            <person name="Naidoo S."/>
            <person name="Featherston J."/>
            <person name="Gray V.M."/>
        </authorList>
    </citation>
    <scope>NUCLEOTIDE SEQUENCE [LARGE SCALE GENOMIC DNA]</scope>
    <source>
        <strain evidence="1 2">MCB</strain>
    </source>
</reference>
<dbReference type="PATRIC" id="fig|880157.4.peg.543"/>
<dbReference type="AlphaFoldDB" id="A0A0J5FXE4"/>
<accession>A0A0J5FXE4</accession>
<protein>
    <recommendedName>
        <fullName evidence="3">Type VI secretion protein</fullName>
    </recommendedName>
</protein>
<dbReference type="Pfam" id="PF05947">
    <property type="entry name" value="T6SS_TssF"/>
    <property type="match status" value="1"/>
</dbReference>
<evidence type="ECO:0008006" key="3">
    <source>
        <dbReference type="Google" id="ProtNLM"/>
    </source>
</evidence>
<proteinExistence type="predicted"/>
<dbReference type="STRING" id="880157.AB204_02620"/>
<dbReference type="EMBL" id="LFCV01000014">
    <property type="protein sequence ID" value="KMJ46622.1"/>
    <property type="molecule type" value="Genomic_DNA"/>
</dbReference>
<dbReference type="RefSeq" id="WP_047961828.1">
    <property type="nucleotide sequence ID" value="NZ_CAWMBG010000014.1"/>
</dbReference>
<keyword evidence="2" id="KW-1185">Reference proteome</keyword>
<comment type="caution">
    <text evidence="1">The sequence shown here is derived from an EMBL/GenBank/DDBJ whole genome shotgun (WGS) entry which is preliminary data.</text>
</comment>
<dbReference type="Proteomes" id="UP000036277">
    <property type="component" value="Unassembled WGS sequence"/>
</dbReference>
<organism evidence="1 2">
    <name type="scientific">Xenorhabdus khoisanae</name>
    <dbReference type="NCBI Taxonomy" id="880157"/>
    <lineage>
        <taxon>Bacteria</taxon>
        <taxon>Pseudomonadati</taxon>
        <taxon>Pseudomonadota</taxon>
        <taxon>Gammaproteobacteria</taxon>
        <taxon>Enterobacterales</taxon>
        <taxon>Morganellaceae</taxon>
        <taxon>Xenorhabdus</taxon>
    </lineage>
</organism>
<gene>
    <name evidence="1" type="ORF">AB204_02620</name>
</gene>